<comment type="caution">
    <text evidence="1">The sequence shown here is derived from an EMBL/GenBank/DDBJ whole genome shotgun (WGS) entry which is preliminary data.</text>
</comment>
<name>A0ABP7G234_9ACTN</name>
<evidence type="ECO:0000313" key="1">
    <source>
        <dbReference type="EMBL" id="GAA3754175.1"/>
    </source>
</evidence>
<accession>A0ABP7G234</accession>
<evidence type="ECO:0000313" key="2">
    <source>
        <dbReference type="Proteomes" id="UP001500908"/>
    </source>
</evidence>
<gene>
    <name evidence="1" type="ORF">GCM10022402_36050</name>
</gene>
<dbReference type="EMBL" id="BAABDD010000019">
    <property type="protein sequence ID" value="GAA3754175.1"/>
    <property type="molecule type" value="Genomic_DNA"/>
</dbReference>
<evidence type="ECO:0008006" key="3">
    <source>
        <dbReference type="Google" id="ProtNLM"/>
    </source>
</evidence>
<sequence>MLYLGLLAGAALGTTAWSHLAAVFWYQLWWSVPRAAGLTLVIRDNRRVRPASHPP</sequence>
<protein>
    <recommendedName>
        <fullName evidence="3">DUF418 domain-containing protein</fullName>
    </recommendedName>
</protein>
<organism evidence="1 2">
    <name type="scientific">Salinactinospora qingdaonensis</name>
    <dbReference type="NCBI Taxonomy" id="702744"/>
    <lineage>
        <taxon>Bacteria</taxon>
        <taxon>Bacillati</taxon>
        <taxon>Actinomycetota</taxon>
        <taxon>Actinomycetes</taxon>
        <taxon>Streptosporangiales</taxon>
        <taxon>Nocardiopsidaceae</taxon>
        <taxon>Salinactinospora</taxon>
    </lineage>
</organism>
<proteinExistence type="predicted"/>
<dbReference type="RefSeq" id="WP_344973452.1">
    <property type="nucleotide sequence ID" value="NZ_BAABDD010000019.1"/>
</dbReference>
<dbReference type="Proteomes" id="UP001500908">
    <property type="component" value="Unassembled WGS sequence"/>
</dbReference>
<keyword evidence="2" id="KW-1185">Reference proteome</keyword>
<reference evidence="2" key="1">
    <citation type="journal article" date="2019" name="Int. J. Syst. Evol. Microbiol.">
        <title>The Global Catalogue of Microorganisms (GCM) 10K type strain sequencing project: providing services to taxonomists for standard genome sequencing and annotation.</title>
        <authorList>
            <consortium name="The Broad Institute Genomics Platform"/>
            <consortium name="The Broad Institute Genome Sequencing Center for Infectious Disease"/>
            <person name="Wu L."/>
            <person name="Ma J."/>
        </authorList>
    </citation>
    <scope>NUCLEOTIDE SEQUENCE [LARGE SCALE GENOMIC DNA]</scope>
    <source>
        <strain evidence="2">JCM 17137</strain>
    </source>
</reference>